<sequence length="88" mass="10345">MNLLYNDFLLYAKKRPDPRAIFDLLNSLEQSSKGTQLQQNGENVFKLVEFDTKQEKITMELRMRRKVALRGEVILADMEEVQPNHVIH</sequence>
<reference evidence="1 2" key="1">
    <citation type="submission" date="2019-04" db="EMBL/GenBank/DDBJ databases">
        <title>Bacillus sediminilitoris sp. nov., isolated from a tidal flat sediment on the East China Sea.</title>
        <authorList>
            <person name="Wei Y."/>
            <person name="Mao H."/>
            <person name="Fang J."/>
        </authorList>
    </citation>
    <scope>NUCLEOTIDE SEQUENCE [LARGE SCALE GENOMIC DNA]</scope>
    <source>
        <strain evidence="1 2">DSL-17</strain>
    </source>
</reference>
<dbReference type="AlphaFoldDB" id="A0A4S4BXY8"/>
<evidence type="ECO:0000313" key="1">
    <source>
        <dbReference type="EMBL" id="THF80076.1"/>
    </source>
</evidence>
<dbReference type="OrthoDB" id="2691320at2"/>
<organism evidence="1 2">
    <name type="scientific">Metabacillus sediminilitoris</name>
    <dbReference type="NCBI Taxonomy" id="2567941"/>
    <lineage>
        <taxon>Bacteria</taxon>
        <taxon>Bacillati</taxon>
        <taxon>Bacillota</taxon>
        <taxon>Bacilli</taxon>
        <taxon>Bacillales</taxon>
        <taxon>Bacillaceae</taxon>
        <taxon>Metabacillus</taxon>
    </lineage>
</organism>
<evidence type="ECO:0000313" key="2">
    <source>
        <dbReference type="Proteomes" id="UP000310334"/>
    </source>
</evidence>
<comment type="caution">
    <text evidence="1">The sequence shown here is derived from an EMBL/GenBank/DDBJ whole genome shotgun (WGS) entry which is preliminary data.</text>
</comment>
<protein>
    <submittedName>
        <fullName evidence="1">Uncharacterized protein</fullName>
    </submittedName>
</protein>
<name>A0A4S4BXY8_9BACI</name>
<dbReference type="Proteomes" id="UP000310334">
    <property type="component" value="Unassembled WGS sequence"/>
</dbReference>
<dbReference type="RefSeq" id="WP_136353546.1">
    <property type="nucleotide sequence ID" value="NZ_CP046266.1"/>
</dbReference>
<proteinExistence type="predicted"/>
<keyword evidence="2" id="KW-1185">Reference proteome</keyword>
<gene>
    <name evidence="1" type="ORF">E6W99_10390</name>
</gene>
<accession>A0A4S4BXY8</accession>
<dbReference type="EMBL" id="SSNT01000007">
    <property type="protein sequence ID" value="THF80076.1"/>
    <property type="molecule type" value="Genomic_DNA"/>
</dbReference>